<evidence type="ECO:0000256" key="3">
    <source>
        <dbReference type="ARBA" id="ARBA00022833"/>
    </source>
</evidence>
<feature type="region of interest" description="Disordered" evidence="4">
    <location>
        <begin position="141"/>
        <end position="225"/>
    </location>
</feature>
<keyword evidence="1" id="KW-0479">Metal-binding</keyword>
<dbReference type="EMBL" id="KK102398">
    <property type="protein sequence ID" value="KIY97860.1"/>
    <property type="molecule type" value="Genomic_DNA"/>
</dbReference>
<dbReference type="InterPro" id="IPR045234">
    <property type="entry name" value="Unkempt-like"/>
</dbReference>
<dbReference type="RefSeq" id="XP_013896880.1">
    <property type="nucleotide sequence ID" value="XM_014041426.1"/>
</dbReference>
<feature type="compositionally biased region" description="Low complexity" evidence="4">
    <location>
        <begin position="207"/>
        <end position="219"/>
    </location>
</feature>
<protein>
    <submittedName>
        <fullName evidence="5">Uncharacterized protein</fullName>
    </submittedName>
</protein>
<keyword evidence="6" id="KW-1185">Reference proteome</keyword>
<name>A0A0D2MTU3_9CHLO</name>
<dbReference type="PANTHER" id="PTHR14493:SF50">
    <property type="entry name" value="RING FINGER PROTEIN UNKEMPT"/>
    <property type="match status" value="1"/>
</dbReference>
<dbReference type="KEGG" id="mng:MNEG_10102"/>
<evidence type="ECO:0000256" key="2">
    <source>
        <dbReference type="ARBA" id="ARBA00022771"/>
    </source>
</evidence>
<reference evidence="5 6" key="1">
    <citation type="journal article" date="2013" name="BMC Genomics">
        <title>Reconstruction of the lipid metabolism for the microalga Monoraphidium neglectum from its genome sequence reveals characteristics suitable for biofuel production.</title>
        <authorList>
            <person name="Bogen C."/>
            <person name="Al-Dilaimi A."/>
            <person name="Albersmeier A."/>
            <person name="Wichmann J."/>
            <person name="Grundmann M."/>
            <person name="Rupp O."/>
            <person name="Lauersen K.J."/>
            <person name="Blifernez-Klassen O."/>
            <person name="Kalinowski J."/>
            <person name="Goesmann A."/>
            <person name="Mussgnug J.H."/>
            <person name="Kruse O."/>
        </authorList>
    </citation>
    <scope>NUCLEOTIDE SEQUENCE [LARGE SCALE GENOMIC DNA]</scope>
    <source>
        <strain evidence="5 6">SAG 48.87</strain>
    </source>
</reference>
<evidence type="ECO:0000256" key="1">
    <source>
        <dbReference type="ARBA" id="ARBA00022723"/>
    </source>
</evidence>
<accession>A0A0D2MTU3</accession>
<dbReference type="GeneID" id="25727231"/>
<sequence length="402" mass="40302">MCVDGTSCKRKVCFFAHSAAELRHPDPVASDVPGLDGLWLDAPQQQQQQHMLGLPQQVQATPPHQVQMQLLPHQPHQPPVDAAACMPPLAGQPFEGPLQQQQMQMPIMQQHQQQQHHQQVLLRSGSWGAAMPQVATVMPLPVAHRNSPGPQGGSWPPPGAIGSGGSWSAPLARLDSGHGSGSSASSAAAVARSTSGSRFVGLAHTPAGRSGSDGGCSSSGRGGGADAAAAAGMLQSLLLEAQAGRKAAEAATAAALRADAAANRAASHAAAIANELWLGPSGNVMAPNGRSDGQGHSHGGLTWLGATGDRTSGAGGPGSPLSQTLASPAGLSSAGASGTFACIRGGSGPLPGAGAVCSAQDAAGWHLAPAGHGGQPALDHGDPNTLVPIMLVQRNGNTWPRG</sequence>
<keyword evidence="2" id="KW-0863">Zinc-finger</keyword>
<evidence type="ECO:0000313" key="5">
    <source>
        <dbReference type="EMBL" id="KIY97860.1"/>
    </source>
</evidence>
<evidence type="ECO:0000256" key="4">
    <source>
        <dbReference type="SAM" id="MobiDB-lite"/>
    </source>
</evidence>
<feature type="compositionally biased region" description="Low complexity" evidence="4">
    <location>
        <begin position="181"/>
        <end position="197"/>
    </location>
</feature>
<evidence type="ECO:0000313" key="6">
    <source>
        <dbReference type="Proteomes" id="UP000054498"/>
    </source>
</evidence>
<dbReference type="AlphaFoldDB" id="A0A0D2MTU3"/>
<dbReference type="Proteomes" id="UP000054498">
    <property type="component" value="Unassembled WGS sequence"/>
</dbReference>
<proteinExistence type="predicted"/>
<dbReference type="GO" id="GO:0008270">
    <property type="term" value="F:zinc ion binding"/>
    <property type="evidence" value="ECO:0007669"/>
    <property type="project" value="UniProtKB-KW"/>
</dbReference>
<feature type="region of interest" description="Disordered" evidence="4">
    <location>
        <begin position="284"/>
        <end position="330"/>
    </location>
</feature>
<keyword evidence="3" id="KW-0862">Zinc</keyword>
<dbReference type="PANTHER" id="PTHR14493">
    <property type="entry name" value="UNKEMPT FAMILY MEMBER"/>
    <property type="match status" value="1"/>
</dbReference>
<gene>
    <name evidence="5" type="ORF">MNEG_10102</name>
</gene>
<organism evidence="5 6">
    <name type="scientific">Monoraphidium neglectum</name>
    <dbReference type="NCBI Taxonomy" id="145388"/>
    <lineage>
        <taxon>Eukaryota</taxon>
        <taxon>Viridiplantae</taxon>
        <taxon>Chlorophyta</taxon>
        <taxon>core chlorophytes</taxon>
        <taxon>Chlorophyceae</taxon>
        <taxon>CS clade</taxon>
        <taxon>Sphaeropleales</taxon>
        <taxon>Selenastraceae</taxon>
        <taxon>Monoraphidium</taxon>
    </lineage>
</organism>